<feature type="domain" description="PiggyBac transposable element-derived protein" evidence="2">
    <location>
        <begin position="146"/>
        <end position="245"/>
    </location>
</feature>
<dbReference type="EMBL" id="KZ309653">
    <property type="protein sequence ID" value="KAG8239448.1"/>
    <property type="molecule type" value="Genomic_DNA"/>
</dbReference>
<evidence type="ECO:0000313" key="3">
    <source>
        <dbReference type="EMBL" id="KAG8239448.1"/>
    </source>
</evidence>
<protein>
    <recommendedName>
        <fullName evidence="2">PiggyBac transposable element-derived protein domain-containing protein</fullName>
    </recommendedName>
</protein>
<gene>
    <name evidence="3" type="ORF">J437_LFUL017581</name>
</gene>
<reference evidence="3" key="2">
    <citation type="submission" date="2017-10" db="EMBL/GenBank/DDBJ databases">
        <title>Ladona fulva Genome sequencing and assembly.</title>
        <authorList>
            <person name="Murali S."/>
            <person name="Richards S."/>
            <person name="Bandaranaike D."/>
            <person name="Bellair M."/>
            <person name="Blankenburg K."/>
            <person name="Chao H."/>
            <person name="Dinh H."/>
            <person name="Doddapaneni H."/>
            <person name="Dugan-Rocha S."/>
            <person name="Elkadiri S."/>
            <person name="Gnanaolivu R."/>
            <person name="Hernandez B."/>
            <person name="Skinner E."/>
            <person name="Javaid M."/>
            <person name="Lee S."/>
            <person name="Li M."/>
            <person name="Ming W."/>
            <person name="Munidasa M."/>
            <person name="Muniz J."/>
            <person name="Nguyen L."/>
            <person name="Hughes D."/>
            <person name="Osuji N."/>
            <person name="Pu L.-L."/>
            <person name="Puazo M."/>
            <person name="Qu C."/>
            <person name="Quiroz J."/>
            <person name="Raj R."/>
            <person name="Weissenberger G."/>
            <person name="Xin Y."/>
            <person name="Zou X."/>
            <person name="Han Y."/>
            <person name="Worley K."/>
            <person name="Muzny D."/>
            <person name="Gibbs R."/>
        </authorList>
    </citation>
    <scope>NUCLEOTIDE SEQUENCE</scope>
    <source>
        <strain evidence="3">Sampled in the wild</strain>
    </source>
</reference>
<comment type="caution">
    <text evidence="3">The sequence shown here is derived from an EMBL/GenBank/DDBJ whole genome shotgun (WGS) entry which is preliminary data.</text>
</comment>
<organism evidence="3 4">
    <name type="scientific">Ladona fulva</name>
    <name type="common">Scarce chaser dragonfly</name>
    <name type="synonym">Libellula fulva</name>
    <dbReference type="NCBI Taxonomy" id="123851"/>
    <lineage>
        <taxon>Eukaryota</taxon>
        <taxon>Metazoa</taxon>
        <taxon>Ecdysozoa</taxon>
        <taxon>Arthropoda</taxon>
        <taxon>Hexapoda</taxon>
        <taxon>Insecta</taxon>
        <taxon>Pterygota</taxon>
        <taxon>Palaeoptera</taxon>
        <taxon>Odonata</taxon>
        <taxon>Epiprocta</taxon>
        <taxon>Anisoptera</taxon>
        <taxon>Libelluloidea</taxon>
        <taxon>Libellulidae</taxon>
        <taxon>Ladona</taxon>
    </lineage>
</organism>
<dbReference type="Proteomes" id="UP000792457">
    <property type="component" value="Unassembled WGS sequence"/>
</dbReference>
<reference evidence="3" key="1">
    <citation type="submission" date="2013-04" db="EMBL/GenBank/DDBJ databases">
        <authorList>
            <person name="Qu J."/>
            <person name="Murali S.C."/>
            <person name="Bandaranaike D."/>
            <person name="Bellair M."/>
            <person name="Blankenburg K."/>
            <person name="Chao H."/>
            <person name="Dinh H."/>
            <person name="Doddapaneni H."/>
            <person name="Downs B."/>
            <person name="Dugan-Rocha S."/>
            <person name="Elkadiri S."/>
            <person name="Gnanaolivu R.D."/>
            <person name="Hernandez B."/>
            <person name="Javaid M."/>
            <person name="Jayaseelan J.C."/>
            <person name="Lee S."/>
            <person name="Li M."/>
            <person name="Ming W."/>
            <person name="Munidasa M."/>
            <person name="Muniz J."/>
            <person name="Nguyen L."/>
            <person name="Ongeri F."/>
            <person name="Osuji N."/>
            <person name="Pu L.-L."/>
            <person name="Puazo M."/>
            <person name="Qu C."/>
            <person name="Quiroz J."/>
            <person name="Raj R."/>
            <person name="Weissenberger G."/>
            <person name="Xin Y."/>
            <person name="Zou X."/>
            <person name="Han Y."/>
            <person name="Richards S."/>
            <person name="Worley K."/>
            <person name="Muzny D."/>
            <person name="Gibbs R."/>
        </authorList>
    </citation>
    <scope>NUCLEOTIDE SEQUENCE</scope>
    <source>
        <strain evidence="3">Sampled in the wild</strain>
    </source>
</reference>
<dbReference type="PANTHER" id="PTHR47055:SF3">
    <property type="entry name" value="PHORBOL-ESTER_DAG-TYPE DOMAIN-CONTAINING PROTEIN"/>
    <property type="match status" value="1"/>
</dbReference>
<keyword evidence="4" id="KW-1185">Reference proteome</keyword>
<feature type="region of interest" description="Disordered" evidence="1">
    <location>
        <begin position="123"/>
        <end position="142"/>
    </location>
</feature>
<evidence type="ECO:0000259" key="2">
    <source>
        <dbReference type="Pfam" id="PF13843"/>
    </source>
</evidence>
<evidence type="ECO:0000256" key="1">
    <source>
        <dbReference type="SAM" id="MobiDB-lite"/>
    </source>
</evidence>
<evidence type="ECO:0000313" key="4">
    <source>
        <dbReference type="Proteomes" id="UP000792457"/>
    </source>
</evidence>
<dbReference type="Pfam" id="PF13843">
    <property type="entry name" value="DDE_Tnp_1_7"/>
    <property type="match status" value="1"/>
</dbReference>
<proteinExistence type="predicted"/>
<dbReference type="PANTHER" id="PTHR47055">
    <property type="entry name" value="DDE_TNP_1_7 DOMAIN-CONTAINING PROTEIN"/>
    <property type="match status" value="1"/>
</dbReference>
<dbReference type="InterPro" id="IPR029526">
    <property type="entry name" value="PGBD"/>
</dbReference>
<sequence length="250" mass="28562">MLQAGAPFGQESANPHPIYHIISSASPPVKELSLPSSSYPIQHKSKLGYYSVIWNPKVKKYTEMTGKTQKRPKARRVLSDLLFSHKILEKVGLVRELRISHHTASTAAFAVKTPVKGAAEIFVQEEEKPSSPPDTPENPTKKKHFPMQLFEEFFSDDEFAMIMEETTRYATCKKRTPFNLSIEDLKIFLGILIFSSYHTLPSERDYWSDQEDLGVPLVRDAMSRNTYLEIKSVIHFQNNAKAKYNKNDIL</sequence>
<dbReference type="InterPro" id="IPR052638">
    <property type="entry name" value="PiggyBac_TE-derived"/>
</dbReference>
<accession>A0A8K0PC50</accession>
<dbReference type="GO" id="GO:0043565">
    <property type="term" value="F:sequence-specific DNA binding"/>
    <property type="evidence" value="ECO:0007669"/>
    <property type="project" value="TreeGrafter"/>
</dbReference>
<dbReference type="AlphaFoldDB" id="A0A8K0PC50"/>
<name>A0A8K0PC50_LADFU</name>
<dbReference type="OrthoDB" id="10057240at2759"/>